<keyword evidence="1" id="KW-0472">Membrane</keyword>
<comment type="caution">
    <text evidence="2">The sequence shown here is derived from an EMBL/GenBank/DDBJ whole genome shotgun (WGS) entry which is preliminary data.</text>
</comment>
<feature type="transmembrane region" description="Helical" evidence="1">
    <location>
        <begin position="162"/>
        <end position="184"/>
    </location>
</feature>
<evidence type="ECO:0000313" key="3">
    <source>
        <dbReference type="Proteomes" id="UP000738325"/>
    </source>
</evidence>
<feature type="transmembrane region" description="Helical" evidence="1">
    <location>
        <begin position="44"/>
        <end position="66"/>
    </location>
</feature>
<organism evidence="2 3">
    <name type="scientific">Dissophora globulifera</name>
    <dbReference type="NCBI Taxonomy" id="979702"/>
    <lineage>
        <taxon>Eukaryota</taxon>
        <taxon>Fungi</taxon>
        <taxon>Fungi incertae sedis</taxon>
        <taxon>Mucoromycota</taxon>
        <taxon>Mortierellomycotina</taxon>
        <taxon>Mortierellomycetes</taxon>
        <taxon>Mortierellales</taxon>
        <taxon>Mortierellaceae</taxon>
        <taxon>Dissophora</taxon>
    </lineage>
</organism>
<feature type="transmembrane region" description="Helical" evidence="1">
    <location>
        <begin position="204"/>
        <end position="225"/>
    </location>
</feature>
<proteinExistence type="predicted"/>
<feature type="transmembrane region" description="Helical" evidence="1">
    <location>
        <begin position="86"/>
        <end position="105"/>
    </location>
</feature>
<feature type="transmembrane region" description="Helical" evidence="1">
    <location>
        <begin position="117"/>
        <end position="136"/>
    </location>
</feature>
<keyword evidence="1" id="KW-1133">Transmembrane helix</keyword>
<accession>A0A9P6RQK0</accession>
<keyword evidence="1" id="KW-0812">Transmembrane</keyword>
<dbReference type="OrthoDB" id="2384193at2759"/>
<name>A0A9P6RQK0_9FUNG</name>
<sequence>MDYDVGSARLKYIEGFWVNPLSKEVQSKPAQFWSPTDITHVEPLYYTLAMALAFENSAMFLLMAFWNYISKSVTKSSFMSSFEFKVNIVCSGLTIVIFPTVQFLFRKDFVYREAVPQLFFSIVTFINASMGVRTHFRLKALIKSARALANESTIKVVKKLQYFVDMNVILTFSLFGTSIPLGILSVDGMLDRPVINLNKFASDFMIANLNFFEFILWVTFTLIFYPRKSGAGLPFGPSSRSDEHHPSSYSANLNIDSRDAYLPKFDDAKPPEFDLYRKPGPIHDIETTAWNSHDTLTMAPRTQHACNVDSRSAPYIPGD</sequence>
<gene>
    <name evidence="2" type="ORF">BGZ99_001493</name>
</gene>
<evidence type="ECO:0000256" key="1">
    <source>
        <dbReference type="SAM" id="Phobius"/>
    </source>
</evidence>
<evidence type="ECO:0000313" key="2">
    <source>
        <dbReference type="EMBL" id="KAG0324715.1"/>
    </source>
</evidence>
<dbReference type="EMBL" id="JAAAIP010000139">
    <property type="protein sequence ID" value="KAG0324715.1"/>
    <property type="molecule type" value="Genomic_DNA"/>
</dbReference>
<reference evidence="2" key="1">
    <citation type="journal article" date="2020" name="Fungal Divers.">
        <title>Resolving the Mortierellaceae phylogeny through synthesis of multi-gene phylogenetics and phylogenomics.</title>
        <authorList>
            <person name="Vandepol N."/>
            <person name="Liber J."/>
            <person name="Desiro A."/>
            <person name="Na H."/>
            <person name="Kennedy M."/>
            <person name="Barry K."/>
            <person name="Grigoriev I.V."/>
            <person name="Miller A.N."/>
            <person name="O'Donnell K."/>
            <person name="Stajich J.E."/>
            <person name="Bonito G."/>
        </authorList>
    </citation>
    <scope>NUCLEOTIDE SEQUENCE</scope>
    <source>
        <strain evidence="2">REB-010B</strain>
    </source>
</reference>
<dbReference type="AlphaFoldDB" id="A0A9P6RQK0"/>
<protein>
    <submittedName>
        <fullName evidence="2">Uncharacterized protein</fullName>
    </submittedName>
</protein>
<keyword evidence="3" id="KW-1185">Reference proteome</keyword>
<dbReference type="Proteomes" id="UP000738325">
    <property type="component" value="Unassembled WGS sequence"/>
</dbReference>